<comment type="subcellular location">
    <subcellularLocation>
        <location evidence="1">Cell membrane</location>
        <topology evidence="1">Single-pass membrane protein</topology>
    </subcellularLocation>
</comment>
<feature type="compositionally biased region" description="Low complexity" evidence="7">
    <location>
        <begin position="281"/>
        <end position="312"/>
    </location>
</feature>
<gene>
    <name evidence="10" type="ORF">MNBD_DELTA01-1593</name>
</gene>
<organism evidence="10">
    <name type="scientific">hydrothermal vent metagenome</name>
    <dbReference type="NCBI Taxonomy" id="652676"/>
    <lineage>
        <taxon>unclassified sequences</taxon>
        <taxon>metagenomes</taxon>
        <taxon>ecological metagenomes</taxon>
    </lineage>
</organism>
<dbReference type="InterPro" id="IPR050330">
    <property type="entry name" value="Bact_OuterMem_StrucFunc"/>
</dbReference>
<evidence type="ECO:0000256" key="7">
    <source>
        <dbReference type="SAM" id="MobiDB-lite"/>
    </source>
</evidence>
<dbReference type="InterPro" id="IPR036737">
    <property type="entry name" value="OmpA-like_sf"/>
</dbReference>
<dbReference type="Pfam" id="PF00691">
    <property type="entry name" value="OmpA"/>
    <property type="match status" value="1"/>
</dbReference>
<dbReference type="AlphaFoldDB" id="A0A3B0RKF5"/>
<dbReference type="InterPro" id="IPR025713">
    <property type="entry name" value="MotB-like_N_dom"/>
</dbReference>
<keyword evidence="3" id="KW-1003">Cell membrane</keyword>
<name>A0A3B0RKF5_9ZZZZ</name>
<evidence type="ECO:0000256" key="3">
    <source>
        <dbReference type="ARBA" id="ARBA00022475"/>
    </source>
</evidence>
<keyword evidence="10" id="KW-0969">Cilium</keyword>
<feature type="transmembrane region" description="Helical" evidence="8">
    <location>
        <begin position="23"/>
        <end position="43"/>
    </location>
</feature>
<dbReference type="CDD" id="cd07185">
    <property type="entry name" value="OmpA_C-like"/>
    <property type="match status" value="1"/>
</dbReference>
<dbReference type="PROSITE" id="PS51123">
    <property type="entry name" value="OMPA_2"/>
    <property type="match status" value="1"/>
</dbReference>
<dbReference type="InterPro" id="IPR006665">
    <property type="entry name" value="OmpA-like"/>
</dbReference>
<sequence length="468" mass="49948">MAQEIEEEEEGGGDEWMTTFADLMSLLLTFFILLLSFANMDVIKFRDAQGSLKDAFGVQFDDTIKGQQQTTAASIVDLLYKTKDSVINLELEARQSQGAVKSMIQARMQSNEDIYRKLQSIVRDQNLGDQVVVENTSRGVIITVNGQLFFHSGSAVLLEKSFPLLDSITKVVEEFPYKLTIEGHTDNTQIKTAKFPSNWELSAGRAISAVKYILSSGRIDPEKLGAGGYADTRPIAQNDTPEGRRINRRIEFVFFRDDMEIKEFTDFQQEEETGAGGPDMEGAAGETTEGTPAEGELTGAAGNAPPATGKAGEPSGEAITGAQPATGENRESKGLGETTPQPGAAAAKDDPAASAVPSTFKSVPVITEPSVTTPAEGAASKAASPEAKKGKARKKSILEPINILAPIGITPEAVEKPATQTQAPAPTKVKTRATAPTSTPTRRRAVKKKATPAKATPYVPGKFSAPTD</sequence>
<evidence type="ECO:0000256" key="5">
    <source>
        <dbReference type="ARBA" id="ARBA00022989"/>
    </source>
</evidence>
<evidence type="ECO:0000256" key="1">
    <source>
        <dbReference type="ARBA" id="ARBA00004162"/>
    </source>
</evidence>
<dbReference type="PANTHER" id="PTHR30329:SF21">
    <property type="entry name" value="LIPOPROTEIN YIAD-RELATED"/>
    <property type="match status" value="1"/>
</dbReference>
<comment type="similarity">
    <text evidence="2">Belongs to the MotB family.</text>
</comment>
<keyword evidence="6 8" id="KW-0472">Membrane</keyword>
<proteinExistence type="inferred from homology"/>
<evidence type="ECO:0000256" key="2">
    <source>
        <dbReference type="ARBA" id="ARBA00008914"/>
    </source>
</evidence>
<feature type="domain" description="OmpA-like" evidence="9">
    <location>
        <begin position="137"/>
        <end position="258"/>
    </location>
</feature>
<protein>
    <submittedName>
        <fullName evidence="10">Flagellar motor rotation protein MotB</fullName>
    </submittedName>
</protein>
<accession>A0A3B0RKF5</accession>
<feature type="region of interest" description="Disordered" evidence="7">
    <location>
        <begin position="414"/>
        <end position="468"/>
    </location>
</feature>
<evidence type="ECO:0000259" key="9">
    <source>
        <dbReference type="PROSITE" id="PS51123"/>
    </source>
</evidence>
<feature type="compositionally biased region" description="Basic residues" evidence="7">
    <location>
        <begin position="441"/>
        <end position="451"/>
    </location>
</feature>
<evidence type="ECO:0000256" key="6">
    <source>
        <dbReference type="ARBA" id="ARBA00023136"/>
    </source>
</evidence>
<dbReference type="SUPFAM" id="SSF103088">
    <property type="entry name" value="OmpA-like"/>
    <property type="match status" value="1"/>
</dbReference>
<feature type="compositionally biased region" description="Low complexity" evidence="7">
    <location>
        <begin position="374"/>
        <end position="385"/>
    </location>
</feature>
<keyword evidence="5 8" id="KW-1133">Transmembrane helix</keyword>
<dbReference type="Pfam" id="PF13677">
    <property type="entry name" value="MotB_plug"/>
    <property type="match status" value="1"/>
</dbReference>
<keyword evidence="10" id="KW-0966">Cell projection</keyword>
<evidence type="ECO:0000256" key="8">
    <source>
        <dbReference type="SAM" id="Phobius"/>
    </source>
</evidence>
<reference evidence="10" key="1">
    <citation type="submission" date="2018-06" db="EMBL/GenBank/DDBJ databases">
        <authorList>
            <person name="Zhirakovskaya E."/>
        </authorList>
    </citation>
    <scope>NUCLEOTIDE SEQUENCE</scope>
</reference>
<dbReference type="PANTHER" id="PTHR30329">
    <property type="entry name" value="STATOR ELEMENT OF FLAGELLAR MOTOR COMPLEX"/>
    <property type="match status" value="1"/>
</dbReference>
<keyword evidence="10" id="KW-0282">Flagellum</keyword>
<dbReference type="Gene3D" id="3.30.1330.60">
    <property type="entry name" value="OmpA-like domain"/>
    <property type="match status" value="1"/>
</dbReference>
<keyword evidence="4 8" id="KW-0812">Transmembrane</keyword>
<dbReference type="EMBL" id="UOEA01000056">
    <property type="protein sequence ID" value="VAV83935.1"/>
    <property type="molecule type" value="Genomic_DNA"/>
</dbReference>
<evidence type="ECO:0000313" key="10">
    <source>
        <dbReference type="EMBL" id="VAV83935.1"/>
    </source>
</evidence>
<dbReference type="GO" id="GO:0005886">
    <property type="term" value="C:plasma membrane"/>
    <property type="evidence" value="ECO:0007669"/>
    <property type="project" value="UniProtKB-SubCell"/>
</dbReference>
<evidence type="ECO:0000256" key="4">
    <source>
        <dbReference type="ARBA" id="ARBA00022692"/>
    </source>
</evidence>
<feature type="region of interest" description="Disordered" evidence="7">
    <location>
        <begin position="269"/>
        <end position="396"/>
    </location>
</feature>